<evidence type="ECO:0000256" key="1">
    <source>
        <dbReference type="ARBA" id="ARBA00022679"/>
    </source>
</evidence>
<dbReference type="AlphaFoldDB" id="A0A942IAR9"/>
<dbReference type="GO" id="GO:0016746">
    <property type="term" value="F:acyltransferase activity"/>
    <property type="evidence" value="ECO:0007669"/>
    <property type="project" value="UniProtKB-KW"/>
</dbReference>
<dbReference type="Pfam" id="PF07167">
    <property type="entry name" value="PhaC_N"/>
    <property type="match status" value="1"/>
</dbReference>
<sequence>MTTTPALVEVRPRPIPVARAPETTRHLPKTPLREEEGLGTEAFRAFDRMNEALGARLTGGLSPAALAMAFFDWTIHLASAPGKRMELLDKAARKNSRFMTYLAATSIQRDPPPCIEPLEGDNRFLADGWEKQPYAAWSQAFLLTQQWWHNVTHEVPGVTPHHQDVVSFAARQLLDVFSPSNLPFANPEILNRIRVTGGSNFMIGLQNWLEDVTRLAQRQPPAGAENFLPGRDVAITPGRVVFRNHLMELIQYAPSAERVLAEPVLIVPAWIMKYYILDLSPHNSLVRYLVERGHTVFCISWRNPAAEDRDLTLNDYQRSGIMAALDAVQTIVPGHKIHATGYCLGGTLLSIAAAAMARRDDDRLASVTLLAAETDFTEPGELALFIDHSQTQFLDSIMWNKGYLSADQMAGAFQLLRSNDLIWSRLVHDYLMGERTPMTDLMAWNADTTRMPYRMHAEYLQRLYLDNELAAGRFMVEGRPAALQNIRVPMFVVGTERDHVAPWRSVFKIHYLTDTDVTFVLTSGGHNAGIVSEPGHRGRHFRIAYKRATDPCVSAEEWVPAAAFKHGSWWADWVAWLTRHSAHERIPQPSMGAPGRGYPPLEDAPGTYVLQR</sequence>
<proteinExistence type="predicted"/>
<evidence type="ECO:0000313" key="6">
    <source>
        <dbReference type="EMBL" id="MBS3651590.1"/>
    </source>
</evidence>
<dbReference type="InterPro" id="IPR022211">
    <property type="entry name" value="PHBC_N"/>
</dbReference>
<feature type="domain" description="Poly-beta-hydroxybutyrate polymerase N-terminal" evidence="4">
    <location>
        <begin position="121"/>
        <end position="289"/>
    </location>
</feature>
<keyword evidence="2" id="KW-0012">Acyltransferase</keyword>
<dbReference type="EMBL" id="JAGWCR010000014">
    <property type="protein sequence ID" value="MBS3651590.1"/>
    <property type="molecule type" value="Genomic_DNA"/>
</dbReference>
<dbReference type="InterPro" id="IPR051321">
    <property type="entry name" value="PHA/PHB_synthase"/>
</dbReference>
<evidence type="ECO:0000259" key="5">
    <source>
        <dbReference type="Pfam" id="PF12551"/>
    </source>
</evidence>
<feature type="region of interest" description="Disordered" evidence="3">
    <location>
        <begin position="586"/>
        <end position="612"/>
    </location>
</feature>
<evidence type="ECO:0000256" key="3">
    <source>
        <dbReference type="SAM" id="MobiDB-lite"/>
    </source>
</evidence>
<dbReference type="InterPro" id="IPR010941">
    <property type="entry name" value="PhaC_N"/>
</dbReference>
<name>A0A942IAR9_9HYPH</name>
<dbReference type="PANTHER" id="PTHR36837">
    <property type="entry name" value="POLY(3-HYDROXYALKANOATE) POLYMERASE SUBUNIT PHAC"/>
    <property type="match status" value="1"/>
</dbReference>
<dbReference type="GO" id="GO:0042619">
    <property type="term" value="P:poly-hydroxybutyrate biosynthetic process"/>
    <property type="evidence" value="ECO:0007669"/>
    <property type="project" value="InterPro"/>
</dbReference>
<gene>
    <name evidence="6" type="ORF">KEU06_23510</name>
</gene>
<feature type="domain" description="Poly-beta-hydroxybutyrate polymerase N-terminal" evidence="5">
    <location>
        <begin position="42"/>
        <end position="83"/>
    </location>
</feature>
<organism evidence="6 7">
    <name type="scientific">Pseudaminobacter soli</name>
    <name type="common">ex Zhang et al. 2022</name>
    <dbReference type="NCBI Taxonomy" id="2831468"/>
    <lineage>
        <taxon>Bacteria</taxon>
        <taxon>Pseudomonadati</taxon>
        <taxon>Pseudomonadota</taxon>
        <taxon>Alphaproteobacteria</taxon>
        <taxon>Hyphomicrobiales</taxon>
        <taxon>Phyllobacteriaceae</taxon>
        <taxon>Pseudaminobacter</taxon>
    </lineage>
</organism>
<evidence type="ECO:0000313" key="7">
    <source>
        <dbReference type="Proteomes" id="UP000680348"/>
    </source>
</evidence>
<dbReference type="SUPFAM" id="SSF53474">
    <property type="entry name" value="alpha/beta-Hydrolases"/>
    <property type="match status" value="1"/>
</dbReference>
<dbReference type="Pfam" id="PF12551">
    <property type="entry name" value="PHBC_N"/>
    <property type="match status" value="1"/>
</dbReference>
<keyword evidence="1" id="KW-0808">Transferase</keyword>
<dbReference type="Gene3D" id="3.40.50.1820">
    <property type="entry name" value="alpha/beta hydrolase"/>
    <property type="match status" value="1"/>
</dbReference>
<evidence type="ECO:0000256" key="2">
    <source>
        <dbReference type="ARBA" id="ARBA00023315"/>
    </source>
</evidence>
<reference evidence="6" key="1">
    <citation type="submission" date="2021-04" db="EMBL/GenBank/DDBJ databases">
        <title>Pseudaminobacter soli sp. nov., isolated from paddy soil contaminated by heavy metals.</title>
        <authorList>
            <person name="Zhang K."/>
        </authorList>
    </citation>
    <scope>NUCLEOTIDE SEQUENCE</scope>
    <source>
        <strain evidence="6">19-2017</strain>
    </source>
</reference>
<protein>
    <submittedName>
        <fullName evidence="6">Polyhydroxyalkanoic acid synthase</fullName>
    </submittedName>
</protein>
<comment type="caution">
    <text evidence="6">The sequence shown here is derived from an EMBL/GenBank/DDBJ whole genome shotgun (WGS) entry which is preliminary data.</text>
</comment>
<dbReference type="Proteomes" id="UP000680348">
    <property type="component" value="Unassembled WGS sequence"/>
</dbReference>
<accession>A0A942IAR9</accession>
<evidence type="ECO:0000259" key="4">
    <source>
        <dbReference type="Pfam" id="PF07167"/>
    </source>
</evidence>
<keyword evidence="7" id="KW-1185">Reference proteome</keyword>
<dbReference type="InterPro" id="IPR029058">
    <property type="entry name" value="AB_hydrolase_fold"/>
</dbReference>
<dbReference type="PANTHER" id="PTHR36837:SF5">
    <property type="entry name" value="POLY-3-HYDROXYBUTYRATE SYNTHASE"/>
    <property type="match status" value="1"/>
</dbReference>